<gene>
    <name evidence="2" type="ORF">FRUB_00599</name>
</gene>
<dbReference type="RefSeq" id="WP_088252066.1">
    <property type="nucleotide sequence ID" value="NZ_NIDE01000001.1"/>
</dbReference>
<reference evidence="3" key="1">
    <citation type="submission" date="2017-06" db="EMBL/GenBank/DDBJ databases">
        <title>Genome analysis of Fimbriiglobus ruber SP5, the first member of the order Planctomycetales with confirmed chitinolytic capability.</title>
        <authorList>
            <person name="Ravin N.V."/>
            <person name="Rakitin A.L."/>
            <person name="Ivanova A.A."/>
            <person name="Beletsky A.V."/>
            <person name="Kulichevskaya I.S."/>
            <person name="Mardanov A.V."/>
            <person name="Dedysh S.N."/>
        </authorList>
    </citation>
    <scope>NUCLEOTIDE SEQUENCE [LARGE SCALE GENOMIC DNA]</scope>
    <source>
        <strain evidence="3">SP5</strain>
    </source>
</reference>
<feature type="transmembrane region" description="Helical" evidence="1">
    <location>
        <begin position="18"/>
        <end position="35"/>
    </location>
</feature>
<keyword evidence="1" id="KW-1133">Transmembrane helix</keyword>
<evidence type="ECO:0000256" key="1">
    <source>
        <dbReference type="SAM" id="Phobius"/>
    </source>
</evidence>
<dbReference type="AlphaFoldDB" id="A0A225DZG4"/>
<comment type="caution">
    <text evidence="2">The sequence shown here is derived from an EMBL/GenBank/DDBJ whole genome shotgun (WGS) entry which is preliminary data.</text>
</comment>
<feature type="transmembrane region" description="Helical" evidence="1">
    <location>
        <begin position="114"/>
        <end position="138"/>
    </location>
</feature>
<keyword evidence="1" id="KW-0812">Transmembrane</keyword>
<evidence type="ECO:0000313" key="2">
    <source>
        <dbReference type="EMBL" id="OWK46900.1"/>
    </source>
</evidence>
<proteinExistence type="predicted"/>
<accession>A0A225DZG4</accession>
<keyword evidence="1" id="KW-0472">Membrane</keyword>
<sequence>MSLTGTDGSSRCGPPSRVYLFSLAVALVCLGGFYWRERALGVSGDSVPDARPEGYQSADLEAFFQSVKAGPWGAKGASVYAATEVTIDFAFPLAYAGLIGCILVALYGRCVGSWLVLVAVAIVGADWTENVALAGIGLSPDPTHLTPEYLQWATVATTATVVKWKLSVVASGLIVLGVPVCVVRLIVGRIRAKKRAAAKPGVT</sequence>
<keyword evidence="3" id="KW-1185">Reference proteome</keyword>
<name>A0A225DZG4_9BACT</name>
<evidence type="ECO:0000313" key="3">
    <source>
        <dbReference type="Proteomes" id="UP000214646"/>
    </source>
</evidence>
<feature type="transmembrane region" description="Helical" evidence="1">
    <location>
        <begin position="166"/>
        <end position="187"/>
    </location>
</feature>
<feature type="transmembrane region" description="Helical" evidence="1">
    <location>
        <begin position="89"/>
        <end position="107"/>
    </location>
</feature>
<protein>
    <submittedName>
        <fullName evidence="2">Uncharacterized protein</fullName>
    </submittedName>
</protein>
<dbReference type="Proteomes" id="UP000214646">
    <property type="component" value="Unassembled WGS sequence"/>
</dbReference>
<organism evidence="2 3">
    <name type="scientific">Fimbriiglobus ruber</name>
    <dbReference type="NCBI Taxonomy" id="1908690"/>
    <lineage>
        <taxon>Bacteria</taxon>
        <taxon>Pseudomonadati</taxon>
        <taxon>Planctomycetota</taxon>
        <taxon>Planctomycetia</taxon>
        <taxon>Gemmatales</taxon>
        <taxon>Gemmataceae</taxon>
        <taxon>Fimbriiglobus</taxon>
    </lineage>
</organism>
<dbReference type="EMBL" id="NIDE01000001">
    <property type="protein sequence ID" value="OWK46900.1"/>
    <property type="molecule type" value="Genomic_DNA"/>
</dbReference>